<evidence type="ECO:0000313" key="2">
    <source>
        <dbReference type="Proteomes" id="UP000789525"/>
    </source>
</evidence>
<evidence type="ECO:0000313" key="1">
    <source>
        <dbReference type="EMBL" id="CAG8732799.1"/>
    </source>
</evidence>
<proteinExistence type="predicted"/>
<comment type="caution">
    <text evidence="1">The sequence shown here is derived from an EMBL/GenBank/DDBJ whole genome shotgun (WGS) entry which is preliminary data.</text>
</comment>
<gene>
    <name evidence="1" type="ORF">ACOLOM_LOCUS11744</name>
</gene>
<reference evidence="1" key="1">
    <citation type="submission" date="2021-06" db="EMBL/GenBank/DDBJ databases">
        <authorList>
            <person name="Kallberg Y."/>
            <person name="Tangrot J."/>
            <person name="Rosling A."/>
        </authorList>
    </citation>
    <scope>NUCLEOTIDE SEQUENCE</scope>
    <source>
        <strain evidence="1">CL356</strain>
    </source>
</reference>
<keyword evidence="2" id="KW-1185">Reference proteome</keyword>
<feature type="non-terminal residue" evidence="1">
    <location>
        <position position="1"/>
    </location>
</feature>
<dbReference type="EMBL" id="CAJVPT010043692">
    <property type="protein sequence ID" value="CAG8732799.1"/>
    <property type="molecule type" value="Genomic_DNA"/>
</dbReference>
<organism evidence="1 2">
    <name type="scientific">Acaulospora colombiana</name>
    <dbReference type="NCBI Taxonomy" id="27376"/>
    <lineage>
        <taxon>Eukaryota</taxon>
        <taxon>Fungi</taxon>
        <taxon>Fungi incertae sedis</taxon>
        <taxon>Mucoromycota</taxon>
        <taxon>Glomeromycotina</taxon>
        <taxon>Glomeromycetes</taxon>
        <taxon>Diversisporales</taxon>
        <taxon>Acaulosporaceae</taxon>
        <taxon>Acaulospora</taxon>
    </lineage>
</organism>
<sequence>GNGHDSELPYICPATSIRYKVSFTLEQQATAKSEEHRSQHIDIYYYF</sequence>
<accession>A0ACA9Q1U2</accession>
<protein>
    <submittedName>
        <fullName evidence="1">13512_t:CDS:1</fullName>
    </submittedName>
</protein>
<dbReference type="Proteomes" id="UP000789525">
    <property type="component" value="Unassembled WGS sequence"/>
</dbReference>
<name>A0ACA9Q1U2_9GLOM</name>